<gene>
    <name evidence="1" type="ORF">AVDCRST_MAG49-2717</name>
</gene>
<reference evidence="1" key="1">
    <citation type="submission" date="2020-02" db="EMBL/GenBank/DDBJ databases">
        <authorList>
            <person name="Meier V. D."/>
        </authorList>
    </citation>
    <scope>NUCLEOTIDE SEQUENCE</scope>
    <source>
        <strain evidence="1">AVDCRST_MAG49</strain>
    </source>
</reference>
<name>A0A6J4UXL9_9BACT</name>
<sequence length="68" mass="7309">MGSSHGSSASRLWCMATRTCDEARDARPAGATLRRQRSALLSLAGHGVVAANAPWPAREHPFVCDARY</sequence>
<proteinExistence type="predicted"/>
<dbReference type="AlphaFoldDB" id="A0A6J4UXL9"/>
<protein>
    <submittedName>
        <fullName evidence="1">Uncharacterized protein</fullName>
    </submittedName>
</protein>
<organism evidence="1">
    <name type="scientific">uncultured Thermomicrobiales bacterium</name>
    <dbReference type="NCBI Taxonomy" id="1645740"/>
    <lineage>
        <taxon>Bacteria</taxon>
        <taxon>Pseudomonadati</taxon>
        <taxon>Thermomicrobiota</taxon>
        <taxon>Thermomicrobia</taxon>
        <taxon>Thermomicrobiales</taxon>
        <taxon>environmental samples</taxon>
    </lineage>
</organism>
<dbReference type="EMBL" id="CADCWG010000185">
    <property type="protein sequence ID" value="CAA9563606.1"/>
    <property type="molecule type" value="Genomic_DNA"/>
</dbReference>
<accession>A0A6J4UXL9</accession>
<evidence type="ECO:0000313" key="1">
    <source>
        <dbReference type="EMBL" id="CAA9563606.1"/>
    </source>
</evidence>